<dbReference type="AlphaFoldDB" id="A0A382FRI8"/>
<proteinExistence type="predicted"/>
<evidence type="ECO:0000313" key="1">
    <source>
        <dbReference type="EMBL" id="SVB64994.1"/>
    </source>
</evidence>
<sequence length="286" mass="31333">MKGLGAAVSLPMLESMSPVKALASSSAQPPVRMAFMFVPNGVHLQEWKPAATGVHYDLTRILKPLSPVKRDLTVISGLTQDKGRANGDGAGDHARCAGVFLTGVQPLKSLGSEIRAGVSVDQFAAKKIGHKTRFASLELGTERGRQSGKCDSGYSCAYSNNVSWRDAATPMAKETNPRLVFERLFGNDSKGERNESLARRQRYRKSILDFVLEDAKTLTRKVSGNDRMKLDEYLTAVREIEQRIEHVEGENTAQPDVLAGLEKPGGVPNSYEEHIRLMGDMMILAF</sequence>
<dbReference type="InterPro" id="IPR011447">
    <property type="entry name" value="DUF1552"/>
</dbReference>
<accession>A0A382FRI8</accession>
<name>A0A382FRI8_9ZZZZ</name>
<protein>
    <recommendedName>
        <fullName evidence="2">DUF1552 domain-containing protein</fullName>
    </recommendedName>
</protein>
<gene>
    <name evidence="1" type="ORF">METZ01_LOCUS217848</name>
</gene>
<dbReference type="EMBL" id="UINC01051168">
    <property type="protein sequence ID" value="SVB64994.1"/>
    <property type="molecule type" value="Genomic_DNA"/>
</dbReference>
<evidence type="ECO:0008006" key="2">
    <source>
        <dbReference type="Google" id="ProtNLM"/>
    </source>
</evidence>
<dbReference type="Pfam" id="PF07586">
    <property type="entry name" value="HXXSHH"/>
    <property type="match status" value="1"/>
</dbReference>
<organism evidence="1">
    <name type="scientific">marine metagenome</name>
    <dbReference type="NCBI Taxonomy" id="408172"/>
    <lineage>
        <taxon>unclassified sequences</taxon>
        <taxon>metagenomes</taxon>
        <taxon>ecological metagenomes</taxon>
    </lineage>
</organism>
<feature type="non-terminal residue" evidence="1">
    <location>
        <position position="286"/>
    </location>
</feature>
<reference evidence="1" key="1">
    <citation type="submission" date="2018-05" db="EMBL/GenBank/DDBJ databases">
        <authorList>
            <person name="Lanie J.A."/>
            <person name="Ng W.-L."/>
            <person name="Kazmierczak K.M."/>
            <person name="Andrzejewski T.M."/>
            <person name="Davidsen T.M."/>
            <person name="Wayne K.J."/>
            <person name="Tettelin H."/>
            <person name="Glass J.I."/>
            <person name="Rusch D."/>
            <person name="Podicherti R."/>
            <person name="Tsui H.-C.T."/>
            <person name="Winkler M.E."/>
        </authorList>
    </citation>
    <scope>NUCLEOTIDE SEQUENCE</scope>
</reference>